<feature type="domain" description="ABC transmembrane type-2" evidence="10">
    <location>
        <begin position="8"/>
        <end position="226"/>
    </location>
</feature>
<feature type="transmembrane region" description="Helical" evidence="9">
    <location>
        <begin position="80"/>
        <end position="108"/>
    </location>
</feature>
<dbReference type="PROSITE" id="PS51012">
    <property type="entry name" value="ABC_TM2"/>
    <property type="match status" value="1"/>
</dbReference>
<evidence type="ECO:0000256" key="6">
    <source>
        <dbReference type="ARBA" id="ARBA00022692"/>
    </source>
</evidence>
<comment type="subcellular location">
    <subcellularLocation>
        <location evidence="1 9">Cell inner membrane</location>
        <topology evidence="1 9">Multi-pass membrane protein</topology>
    </subcellularLocation>
</comment>
<evidence type="ECO:0000259" key="10">
    <source>
        <dbReference type="PROSITE" id="PS51012"/>
    </source>
</evidence>
<dbReference type="InterPro" id="IPR000412">
    <property type="entry name" value="ABC_2_transport"/>
</dbReference>
<proteinExistence type="inferred from homology"/>
<dbReference type="Pfam" id="PF01061">
    <property type="entry name" value="ABC2_membrane"/>
    <property type="match status" value="1"/>
</dbReference>
<evidence type="ECO:0000256" key="2">
    <source>
        <dbReference type="ARBA" id="ARBA00007783"/>
    </source>
</evidence>
<feature type="transmembrane region" description="Helical" evidence="9">
    <location>
        <begin position="114"/>
        <end position="136"/>
    </location>
</feature>
<evidence type="ECO:0000256" key="8">
    <source>
        <dbReference type="ARBA" id="ARBA00023136"/>
    </source>
</evidence>
<dbReference type="Proteomes" id="UP000686327">
    <property type="component" value="Unassembled WGS sequence"/>
</dbReference>
<evidence type="ECO:0000313" key="11">
    <source>
        <dbReference type="EMBL" id="MBU4682988.1"/>
    </source>
</evidence>
<keyword evidence="7 9" id="KW-1133">Transmembrane helix</keyword>
<dbReference type="EMBL" id="JAGRYU010000025">
    <property type="protein sequence ID" value="MBU4682988.1"/>
    <property type="molecule type" value="Genomic_DNA"/>
</dbReference>
<keyword evidence="3 9" id="KW-0813">Transport</keyword>
<name>A0ABS6DIE4_9ENTR</name>
<evidence type="ECO:0000256" key="5">
    <source>
        <dbReference type="ARBA" id="ARBA00022519"/>
    </source>
</evidence>
<keyword evidence="5" id="KW-0997">Cell inner membrane</keyword>
<reference evidence="11 12" key="1">
    <citation type="submission" date="2021-04" db="EMBL/GenBank/DDBJ databases">
        <authorList>
            <person name="Seiffert S.N."/>
        </authorList>
    </citation>
    <scope>NUCLEOTIDE SEQUENCE [LARGE SCALE GENOMIC DNA]</scope>
    <source>
        <strain evidence="11 12">1</strain>
    </source>
</reference>
<reference evidence="12" key="2">
    <citation type="submission" date="2023-07" db="EMBL/GenBank/DDBJ databases">
        <title>Cedecea davisae an AmpC producer and its therapeutic implications.</title>
        <authorList>
            <person name="Notter J."/>
        </authorList>
    </citation>
    <scope>NUCLEOTIDE SEQUENCE [LARGE SCALE GENOMIC DNA]</scope>
    <source>
        <strain evidence="12">1</strain>
    </source>
</reference>
<evidence type="ECO:0000256" key="9">
    <source>
        <dbReference type="RuleBase" id="RU361157"/>
    </source>
</evidence>
<protein>
    <recommendedName>
        <fullName evidence="9">Transport permease protein</fullName>
    </recommendedName>
</protein>
<evidence type="ECO:0000256" key="3">
    <source>
        <dbReference type="ARBA" id="ARBA00022448"/>
    </source>
</evidence>
<keyword evidence="4 9" id="KW-1003">Cell membrane</keyword>
<evidence type="ECO:0000256" key="1">
    <source>
        <dbReference type="ARBA" id="ARBA00004429"/>
    </source>
</evidence>
<evidence type="ECO:0000256" key="4">
    <source>
        <dbReference type="ARBA" id="ARBA00022475"/>
    </source>
</evidence>
<evidence type="ECO:0000313" key="12">
    <source>
        <dbReference type="Proteomes" id="UP000686327"/>
    </source>
</evidence>
<dbReference type="PIRSF" id="PIRSF006648">
    <property type="entry name" value="DrrB"/>
    <property type="match status" value="1"/>
</dbReference>
<sequence>MRYRRTIFGFFWTLLNPLLNMAIISVVFSLVMRFQIHEYAIFLFSAMIPWAIFSASLSQSATALLANEHLFKKVYLPKQLFVLSTVVSTIIDSVLSTACLFVIAFVIGAKLTTALLFLPVAFILLGIFTLGLSLFLSIITVYYRDVQYLVGVILQALYFATPIIYPIESIPEQYHSVFTWNPMYYFVKLFRDPIYNGVFPDQDSLLICGISAVAVLVLGILFFTKNDKKVIFRL</sequence>
<feature type="transmembrane region" description="Helical" evidence="9">
    <location>
        <begin position="39"/>
        <end position="59"/>
    </location>
</feature>
<dbReference type="PANTHER" id="PTHR30413:SF8">
    <property type="entry name" value="TRANSPORT PERMEASE PROTEIN"/>
    <property type="match status" value="1"/>
</dbReference>
<gene>
    <name evidence="11" type="ORF">KC222_13330</name>
</gene>
<dbReference type="InterPro" id="IPR047817">
    <property type="entry name" value="ABC2_TM_bact-type"/>
</dbReference>
<dbReference type="PANTHER" id="PTHR30413">
    <property type="entry name" value="INNER MEMBRANE TRANSPORT PERMEASE"/>
    <property type="match status" value="1"/>
</dbReference>
<keyword evidence="8 9" id="KW-0472">Membrane</keyword>
<organism evidence="11 12">
    <name type="scientific">Cedecea davisae</name>
    <dbReference type="NCBI Taxonomy" id="158484"/>
    <lineage>
        <taxon>Bacteria</taxon>
        <taxon>Pseudomonadati</taxon>
        <taxon>Pseudomonadota</taxon>
        <taxon>Gammaproteobacteria</taxon>
        <taxon>Enterobacterales</taxon>
        <taxon>Enterobacteriaceae</taxon>
        <taxon>Cedecea</taxon>
    </lineage>
</organism>
<keyword evidence="12" id="KW-1185">Reference proteome</keyword>
<dbReference type="InterPro" id="IPR013525">
    <property type="entry name" value="ABC2_TM"/>
</dbReference>
<comment type="similarity">
    <text evidence="2 9">Belongs to the ABC-2 integral membrane protein family.</text>
</comment>
<keyword evidence="6 9" id="KW-0812">Transmembrane</keyword>
<feature type="transmembrane region" description="Helical" evidence="9">
    <location>
        <begin position="7"/>
        <end position="33"/>
    </location>
</feature>
<evidence type="ECO:0000256" key="7">
    <source>
        <dbReference type="ARBA" id="ARBA00022989"/>
    </source>
</evidence>
<comment type="caution">
    <text evidence="11">The sequence shown here is derived from an EMBL/GenBank/DDBJ whole genome shotgun (WGS) entry which is preliminary data.</text>
</comment>
<accession>A0ABS6DIE4</accession>
<feature type="transmembrane region" description="Helical" evidence="9">
    <location>
        <begin position="148"/>
        <end position="167"/>
    </location>
</feature>
<feature type="transmembrane region" description="Helical" evidence="9">
    <location>
        <begin position="204"/>
        <end position="224"/>
    </location>
</feature>